<feature type="transmembrane region" description="Helical" evidence="5">
    <location>
        <begin position="56"/>
        <end position="80"/>
    </location>
</feature>
<feature type="transmembrane region" description="Helical" evidence="5">
    <location>
        <begin position="249"/>
        <end position="274"/>
    </location>
</feature>
<evidence type="ECO:0000256" key="2">
    <source>
        <dbReference type="ARBA" id="ARBA00022692"/>
    </source>
</evidence>
<keyword evidence="2 5" id="KW-0812">Transmembrane</keyword>
<dbReference type="Gene3D" id="3.30.750.24">
    <property type="entry name" value="STAS domain"/>
    <property type="match status" value="1"/>
</dbReference>
<dbReference type="Pfam" id="PF01740">
    <property type="entry name" value="STAS"/>
    <property type="match status" value="1"/>
</dbReference>
<name>A0ABN2SRL4_9MICO</name>
<comment type="subcellular location">
    <subcellularLocation>
        <location evidence="1">Membrane</location>
        <topology evidence="1">Multi-pass membrane protein</topology>
    </subcellularLocation>
</comment>
<keyword evidence="4 5" id="KW-0472">Membrane</keyword>
<dbReference type="CDD" id="cd07042">
    <property type="entry name" value="STAS_SulP_like_sulfate_transporter"/>
    <property type="match status" value="1"/>
</dbReference>
<feature type="transmembrane region" description="Helical" evidence="5">
    <location>
        <begin position="379"/>
        <end position="412"/>
    </location>
</feature>
<evidence type="ECO:0000256" key="3">
    <source>
        <dbReference type="ARBA" id="ARBA00022989"/>
    </source>
</evidence>
<feature type="transmembrane region" description="Helical" evidence="5">
    <location>
        <begin position="326"/>
        <end position="359"/>
    </location>
</feature>
<accession>A0ABN2SRL4</accession>
<dbReference type="EMBL" id="BAAAOH010000001">
    <property type="protein sequence ID" value="GAA1991344.1"/>
    <property type="molecule type" value="Genomic_DNA"/>
</dbReference>
<protein>
    <submittedName>
        <fullName evidence="7">SulP family inorganic anion transporter</fullName>
    </submittedName>
</protein>
<organism evidence="7 8">
    <name type="scientific">Microbacterium pumilum</name>
    <dbReference type="NCBI Taxonomy" id="344165"/>
    <lineage>
        <taxon>Bacteria</taxon>
        <taxon>Bacillati</taxon>
        <taxon>Actinomycetota</taxon>
        <taxon>Actinomycetes</taxon>
        <taxon>Micrococcales</taxon>
        <taxon>Microbacteriaceae</taxon>
        <taxon>Microbacterium</taxon>
    </lineage>
</organism>
<feature type="transmembrane region" description="Helical" evidence="5">
    <location>
        <begin position="100"/>
        <end position="119"/>
    </location>
</feature>
<dbReference type="Pfam" id="PF00916">
    <property type="entry name" value="Sulfate_transp"/>
    <property type="match status" value="1"/>
</dbReference>
<keyword evidence="8" id="KW-1185">Reference proteome</keyword>
<evidence type="ECO:0000256" key="5">
    <source>
        <dbReference type="SAM" id="Phobius"/>
    </source>
</evidence>
<evidence type="ECO:0000256" key="4">
    <source>
        <dbReference type="ARBA" id="ARBA00023136"/>
    </source>
</evidence>
<evidence type="ECO:0000259" key="6">
    <source>
        <dbReference type="PROSITE" id="PS50801"/>
    </source>
</evidence>
<dbReference type="InterPro" id="IPR001902">
    <property type="entry name" value="SLC26A/SulP_fam"/>
</dbReference>
<feature type="transmembrane region" description="Helical" evidence="5">
    <location>
        <begin position="174"/>
        <end position="193"/>
    </location>
</feature>
<proteinExistence type="predicted"/>
<evidence type="ECO:0000313" key="7">
    <source>
        <dbReference type="EMBL" id="GAA1991344.1"/>
    </source>
</evidence>
<dbReference type="PROSITE" id="PS50801">
    <property type="entry name" value="STAS"/>
    <property type="match status" value="1"/>
</dbReference>
<dbReference type="Proteomes" id="UP001500326">
    <property type="component" value="Unassembled WGS sequence"/>
</dbReference>
<comment type="caution">
    <text evidence="7">The sequence shown here is derived from an EMBL/GenBank/DDBJ whole genome shotgun (WGS) entry which is preliminary data.</text>
</comment>
<keyword evidence="3 5" id="KW-1133">Transmembrane helix</keyword>
<dbReference type="InterPro" id="IPR036513">
    <property type="entry name" value="STAS_dom_sf"/>
</dbReference>
<gene>
    <name evidence="7" type="ORF">GCM10009777_28400</name>
</gene>
<evidence type="ECO:0000256" key="1">
    <source>
        <dbReference type="ARBA" id="ARBA00004141"/>
    </source>
</evidence>
<feature type="domain" description="STAS" evidence="6">
    <location>
        <begin position="445"/>
        <end position="539"/>
    </location>
</feature>
<dbReference type="InterPro" id="IPR002645">
    <property type="entry name" value="STAS_dom"/>
</dbReference>
<dbReference type="InterPro" id="IPR011547">
    <property type="entry name" value="SLC26A/SulP_dom"/>
</dbReference>
<dbReference type="SUPFAM" id="SSF52091">
    <property type="entry name" value="SpoIIaa-like"/>
    <property type="match status" value="1"/>
</dbReference>
<feature type="transmembrane region" description="Helical" evidence="5">
    <location>
        <begin position="126"/>
        <end position="145"/>
    </location>
</feature>
<feature type="transmembrane region" description="Helical" evidence="5">
    <location>
        <begin position="26"/>
        <end position="49"/>
    </location>
</feature>
<reference evidence="7 8" key="1">
    <citation type="journal article" date="2019" name="Int. J. Syst. Evol. Microbiol.">
        <title>The Global Catalogue of Microorganisms (GCM) 10K type strain sequencing project: providing services to taxonomists for standard genome sequencing and annotation.</title>
        <authorList>
            <consortium name="The Broad Institute Genomics Platform"/>
            <consortium name="The Broad Institute Genome Sequencing Center for Infectious Disease"/>
            <person name="Wu L."/>
            <person name="Ma J."/>
        </authorList>
    </citation>
    <scope>NUCLEOTIDE SEQUENCE [LARGE SCALE GENOMIC DNA]</scope>
    <source>
        <strain evidence="7 8">JCM 14902</strain>
    </source>
</reference>
<dbReference type="PANTHER" id="PTHR11814">
    <property type="entry name" value="SULFATE TRANSPORTER"/>
    <property type="match status" value="1"/>
</dbReference>
<dbReference type="RefSeq" id="WP_344063537.1">
    <property type="nucleotide sequence ID" value="NZ_BAAAOH010000001.1"/>
</dbReference>
<evidence type="ECO:0000313" key="8">
    <source>
        <dbReference type="Proteomes" id="UP001500326"/>
    </source>
</evidence>
<feature type="transmembrane region" description="Helical" evidence="5">
    <location>
        <begin position="200"/>
        <end position="221"/>
    </location>
</feature>
<sequence>MARSDRIPGWRRVRHVFRRETLGKDAIAGTILGVVSVPDGLALGLLAGLNPIVGLYGYLFGMAGAALFTSSTFMAVQATSAMSIVIADSGLHALPDPRKAVFTLALLTGIVMIIAGLLNGGRLLRFVPTAVMVGFVSAIGINIILGQLPHLFGSEGEGEHRIVRSVDLLIHPAAFHWPTMVVGVVTMALIVVLKRTRLGSFGIVVAVVVGSGLAALFSFVFDDPVAVVADVAEIPTGLPTPGIPSFDSIVALIVPALSLALIGLVQGAAVAAAVPNIDGKPADDSRNFIGQGSGNIASALFQGMPVGGSMSTSVIVATSGARTRLALFIAAGVMAVLVLAASGLVGLVAMPALAALLIVVGVQTIKPARIRSVMGSGPIQTAVMAVTFVLTLIVPAQFAVLIGVGLAIIMFVGQQSNRLRLRQLEFASEGRVREREPIERIPPASVVVLQPYGSVFFASAAALEAQLPKVDAASRGSVVILRLRGIDEVGLTFVAVLDRYLTELQKHGSTLRLVVSSDRVMSHLQAGGLLERLGDEGLYEGTEWLGESTRRARDDGLQWVREHAVPE</sequence>